<evidence type="ECO:0000256" key="1">
    <source>
        <dbReference type="SAM" id="Phobius"/>
    </source>
</evidence>
<evidence type="ECO:0008006" key="4">
    <source>
        <dbReference type="Google" id="ProtNLM"/>
    </source>
</evidence>
<evidence type="ECO:0000313" key="3">
    <source>
        <dbReference type="Proteomes" id="UP001460270"/>
    </source>
</evidence>
<proteinExistence type="predicted"/>
<keyword evidence="1" id="KW-0472">Membrane</keyword>
<dbReference type="Proteomes" id="UP001460270">
    <property type="component" value="Unassembled WGS sequence"/>
</dbReference>
<keyword evidence="3" id="KW-1185">Reference proteome</keyword>
<accession>A0AAW0PA20</accession>
<dbReference type="EMBL" id="JBBPFD010000009">
    <property type="protein sequence ID" value="KAK7912616.1"/>
    <property type="molecule type" value="Genomic_DNA"/>
</dbReference>
<name>A0AAW0PA20_9GOBI</name>
<keyword evidence="1" id="KW-1133">Transmembrane helix</keyword>
<sequence length="150" mass="16263">MDNTQTSGTGLKVSSAPVAPAADSCVVVSSQTKTMSLQSCSEAFPFLCYKHNLVLVQEELSWEQALEACGNIKPFSNYSSTFRILNVKPSELQYVQSHAHKASTSKACGSWVVLGSGQMGALSLCLFLSVLSLDFTVELWSWTDLQDQTS</sequence>
<gene>
    <name evidence="2" type="ORF">WMY93_012827</name>
</gene>
<protein>
    <recommendedName>
        <fullName evidence="4">C-type lectin domain-containing protein</fullName>
    </recommendedName>
</protein>
<reference evidence="3" key="1">
    <citation type="submission" date="2024-04" db="EMBL/GenBank/DDBJ databases">
        <title>Salinicola lusitanus LLJ914,a marine bacterium isolated from the Okinawa Trough.</title>
        <authorList>
            <person name="Li J."/>
        </authorList>
    </citation>
    <scope>NUCLEOTIDE SEQUENCE [LARGE SCALE GENOMIC DNA]</scope>
</reference>
<feature type="transmembrane region" description="Helical" evidence="1">
    <location>
        <begin position="111"/>
        <end position="133"/>
    </location>
</feature>
<evidence type="ECO:0000313" key="2">
    <source>
        <dbReference type="EMBL" id="KAK7912616.1"/>
    </source>
</evidence>
<keyword evidence="1" id="KW-0812">Transmembrane</keyword>
<dbReference type="AlphaFoldDB" id="A0AAW0PA20"/>
<comment type="caution">
    <text evidence="2">The sequence shown here is derived from an EMBL/GenBank/DDBJ whole genome shotgun (WGS) entry which is preliminary data.</text>
</comment>
<organism evidence="2 3">
    <name type="scientific">Mugilogobius chulae</name>
    <name type="common">yellowstripe goby</name>
    <dbReference type="NCBI Taxonomy" id="88201"/>
    <lineage>
        <taxon>Eukaryota</taxon>
        <taxon>Metazoa</taxon>
        <taxon>Chordata</taxon>
        <taxon>Craniata</taxon>
        <taxon>Vertebrata</taxon>
        <taxon>Euteleostomi</taxon>
        <taxon>Actinopterygii</taxon>
        <taxon>Neopterygii</taxon>
        <taxon>Teleostei</taxon>
        <taxon>Neoteleostei</taxon>
        <taxon>Acanthomorphata</taxon>
        <taxon>Gobiaria</taxon>
        <taxon>Gobiiformes</taxon>
        <taxon>Gobioidei</taxon>
        <taxon>Gobiidae</taxon>
        <taxon>Gobionellinae</taxon>
        <taxon>Mugilogobius</taxon>
    </lineage>
</organism>